<dbReference type="PANTHER" id="PTHR46270">
    <property type="entry name" value="ARMADILLO-TYPE FOLD-RELATED"/>
    <property type="match status" value="1"/>
</dbReference>
<dbReference type="InterPro" id="IPR000225">
    <property type="entry name" value="Armadillo"/>
</dbReference>
<comment type="caution">
    <text evidence="2">The sequence shown here is derived from an EMBL/GenBank/DDBJ whole genome shotgun (WGS) entry which is preliminary data.</text>
</comment>
<accession>A0A250X025</accession>
<dbReference type="Proteomes" id="UP000232323">
    <property type="component" value="Unassembled WGS sequence"/>
</dbReference>
<feature type="repeat" description="ARM" evidence="1">
    <location>
        <begin position="210"/>
        <end position="262"/>
    </location>
</feature>
<dbReference type="OrthoDB" id="524487at2759"/>
<sequence>MRCAQSHNICYNFKSFTLTRPNLGTLHASHPSFAATASALPRANDVLIHDTDKNKLHQSPRGQAINYDFVVREQLSILRCCYTDNHAALAPERHLLAVQAAVELKHLVSHVVDTKASGLKSLQSAIISSGAVTFLLKLAKSGEPSAFEALQMLCYRNAIACEQMVTEGAVDIIAADLSTANTALQNAMCYLLTGLVAFSFKTHTSVAASGLVPHLVGLCRNQSGLGCELDDDHRKLSGRAASVLRNLAHNTEQHTLLEQSGAIEALVGIMRNSQQDSASSINAAVAVACLVGHEEDSTRLQLDKDLVGKILEVLNAACQGVMCYGMFWTVWKLCQGLTNLTVNDKNKMLVTAMGGIPVLSEVLLGHHHNNEAAQRYALSALWNLAFHEASRKEILQTPGLVDAIRSCLAMSENPKTKEVAKGALWTLGLEQDLKTLTEHNAPHLEAGTLHVMLSYEWSCQPSVLLIKSELEKAGYKASSFLNHGRRCRPK</sequence>
<organism evidence="2 3">
    <name type="scientific">Chlamydomonas eustigma</name>
    <dbReference type="NCBI Taxonomy" id="1157962"/>
    <lineage>
        <taxon>Eukaryota</taxon>
        <taxon>Viridiplantae</taxon>
        <taxon>Chlorophyta</taxon>
        <taxon>core chlorophytes</taxon>
        <taxon>Chlorophyceae</taxon>
        <taxon>CS clade</taxon>
        <taxon>Chlamydomonadales</taxon>
        <taxon>Chlamydomonadaceae</taxon>
        <taxon>Chlamydomonas</taxon>
    </lineage>
</organism>
<dbReference type="SUPFAM" id="SSF48371">
    <property type="entry name" value="ARM repeat"/>
    <property type="match status" value="1"/>
</dbReference>
<evidence type="ECO:0000313" key="2">
    <source>
        <dbReference type="EMBL" id="GAX76299.1"/>
    </source>
</evidence>
<dbReference type="Gene3D" id="1.25.10.10">
    <property type="entry name" value="Leucine-rich Repeat Variant"/>
    <property type="match status" value="3"/>
</dbReference>
<dbReference type="Pfam" id="PF00514">
    <property type="entry name" value="Arm"/>
    <property type="match status" value="1"/>
</dbReference>
<evidence type="ECO:0000313" key="3">
    <source>
        <dbReference type="Proteomes" id="UP000232323"/>
    </source>
</evidence>
<keyword evidence="3" id="KW-1185">Reference proteome</keyword>
<dbReference type="PROSITE" id="PS50176">
    <property type="entry name" value="ARM_REPEAT"/>
    <property type="match status" value="2"/>
</dbReference>
<dbReference type="EMBL" id="BEGY01000016">
    <property type="protein sequence ID" value="GAX76299.1"/>
    <property type="molecule type" value="Genomic_DNA"/>
</dbReference>
<proteinExistence type="predicted"/>
<dbReference type="PANTHER" id="PTHR46270:SF2">
    <property type="entry name" value="TIR DOMAIN-CONTAINING PROTEIN"/>
    <property type="match status" value="1"/>
</dbReference>
<dbReference type="InterPro" id="IPR016024">
    <property type="entry name" value="ARM-type_fold"/>
</dbReference>
<dbReference type="SMART" id="SM00185">
    <property type="entry name" value="ARM"/>
    <property type="match status" value="5"/>
</dbReference>
<gene>
    <name evidence="2" type="ORF">CEUSTIGMA_g3744.t1</name>
</gene>
<dbReference type="InterPro" id="IPR011989">
    <property type="entry name" value="ARM-like"/>
</dbReference>
<reference evidence="2 3" key="1">
    <citation type="submission" date="2017-08" db="EMBL/GenBank/DDBJ databases">
        <title>Acidophilic green algal genome provides insights into adaptation to an acidic environment.</title>
        <authorList>
            <person name="Hirooka S."/>
            <person name="Hirose Y."/>
            <person name="Kanesaki Y."/>
            <person name="Higuchi S."/>
            <person name="Fujiwara T."/>
            <person name="Onuma R."/>
            <person name="Era A."/>
            <person name="Ohbayashi R."/>
            <person name="Uzuka A."/>
            <person name="Nozaki H."/>
            <person name="Yoshikawa H."/>
            <person name="Miyagishima S.Y."/>
        </authorList>
    </citation>
    <scope>NUCLEOTIDE SEQUENCE [LARGE SCALE GENOMIC DNA]</scope>
    <source>
        <strain evidence="2 3">NIES-2499</strain>
    </source>
</reference>
<dbReference type="STRING" id="1157962.A0A250X025"/>
<evidence type="ECO:0000256" key="1">
    <source>
        <dbReference type="PROSITE-ProRule" id="PRU00259"/>
    </source>
</evidence>
<dbReference type="AlphaFoldDB" id="A0A250X025"/>
<name>A0A250X025_9CHLO</name>
<protein>
    <recommendedName>
        <fullName evidence="4">Armadillo repeat-containing domain-containing protein</fullName>
    </recommendedName>
</protein>
<feature type="repeat" description="ARM" evidence="1">
    <location>
        <begin position="354"/>
        <end position="399"/>
    </location>
</feature>
<evidence type="ECO:0008006" key="4">
    <source>
        <dbReference type="Google" id="ProtNLM"/>
    </source>
</evidence>